<feature type="compositionally biased region" description="Pro residues" evidence="1">
    <location>
        <begin position="58"/>
        <end position="84"/>
    </location>
</feature>
<accession>A0A8H7P6Z8</accession>
<sequence length="260" mass="27500">MSANPRQERATINTSSAQPSSVYQPVFGVSDAKSTVPRWLPVSLRATAAAGRSLSTAAPPPRKAAISVPPPPRRTASGAPPPPRKASSSAIPPPRIATSTTPAASSPTLSTAGHEVRAAEDNFNGALYCAKAFGIATVLVSVGAGATVWGVKSALGVRNTQEFADRMRSFVLTRMPMLSSRIHRALQAEDHPEELIDSSAATTHLHGAPGSSNTLQWSWPEAEERLRVAYDSGGVYSWAEAVLYELETEGQVERVKRGHA</sequence>
<comment type="caution">
    <text evidence="2">The sequence shown here is derived from an EMBL/GenBank/DDBJ whole genome shotgun (WGS) entry which is preliminary data.</text>
</comment>
<organism evidence="2 3">
    <name type="scientific">Rhodonia placenta</name>
    <dbReference type="NCBI Taxonomy" id="104341"/>
    <lineage>
        <taxon>Eukaryota</taxon>
        <taxon>Fungi</taxon>
        <taxon>Dikarya</taxon>
        <taxon>Basidiomycota</taxon>
        <taxon>Agaricomycotina</taxon>
        <taxon>Agaricomycetes</taxon>
        <taxon>Polyporales</taxon>
        <taxon>Adustoporiaceae</taxon>
        <taxon>Rhodonia</taxon>
    </lineage>
</organism>
<feature type="region of interest" description="Disordered" evidence="1">
    <location>
        <begin position="1"/>
        <end position="22"/>
    </location>
</feature>
<proteinExistence type="predicted"/>
<feature type="compositionally biased region" description="Low complexity" evidence="1">
    <location>
        <begin position="85"/>
        <end position="112"/>
    </location>
</feature>
<evidence type="ECO:0000313" key="2">
    <source>
        <dbReference type="EMBL" id="KAF9818043.1"/>
    </source>
</evidence>
<gene>
    <name evidence="2" type="ORF">IEO21_03004</name>
</gene>
<dbReference type="Proteomes" id="UP000639403">
    <property type="component" value="Unassembled WGS sequence"/>
</dbReference>
<evidence type="ECO:0000256" key="1">
    <source>
        <dbReference type="SAM" id="MobiDB-lite"/>
    </source>
</evidence>
<protein>
    <submittedName>
        <fullName evidence="2">Uncharacterized protein</fullName>
    </submittedName>
</protein>
<name>A0A8H7P6Z8_9APHY</name>
<reference evidence="2" key="1">
    <citation type="submission" date="2020-11" db="EMBL/GenBank/DDBJ databases">
        <authorList>
            <person name="Koelle M."/>
            <person name="Horta M.A.C."/>
            <person name="Nowrousian M."/>
            <person name="Ohm R.A."/>
            <person name="Benz P."/>
            <person name="Pilgard A."/>
        </authorList>
    </citation>
    <scope>NUCLEOTIDE SEQUENCE</scope>
    <source>
        <strain evidence="2">FPRL280</strain>
    </source>
</reference>
<feature type="region of interest" description="Disordered" evidence="1">
    <location>
        <begin position="50"/>
        <end position="113"/>
    </location>
</feature>
<reference evidence="2" key="2">
    <citation type="journal article" name="Front. Microbiol.">
        <title>Degradative Capacity of Two Strains of Rhodonia placenta: From Phenotype to Genotype.</title>
        <authorList>
            <person name="Kolle M."/>
            <person name="Horta M.A.C."/>
            <person name="Nowrousian M."/>
            <person name="Ohm R.A."/>
            <person name="Benz J.P."/>
            <person name="Pilgard A."/>
        </authorList>
    </citation>
    <scope>NUCLEOTIDE SEQUENCE</scope>
    <source>
        <strain evidence="2">FPRL280</strain>
    </source>
</reference>
<evidence type="ECO:0000313" key="3">
    <source>
        <dbReference type="Proteomes" id="UP000639403"/>
    </source>
</evidence>
<dbReference type="AlphaFoldDB" id="A0A8H7P6Z8"/>
<dbReference type="EMBL" id="JADOXO010000034">
    <property type="protein sequence ID" value="KAF9818043.1"/>
    <property type="molecule type" value="Genomic_DNA"/>
</dbReference>